<dbReference type="GO" id="GO:0003824">
    <property type="term" value="F:catalytic activity"/>
    <property type="evidence" value="ECO:0007669"/>
    <property type="project" value="InterPro"/>
</dbReference>
<dbReference type="SFLD" id="SFLDF00324">
    <property type="entry name" value="bacteriocin_maturation"/>
    <property type="match status" value="1"/>
</dbReference>
<dbReference type="PANTHER" id="PTHR43409:SF7">
    <property type="entry name" value="BLL1977 PROTEIN"/>
    <property type="match status" value="1"/>
</dbReference>
<comment type="cofactor">
    <cofactor evidence="1">
        <name>[4Fe-4S] cluster</name>
        <dbReference type="ChEBI" id="CHEBI:49883"/>
    </cofactor>
</comment>
<dbReference type="RefSeq" id="WP_071915991.1">
    <property type="nucleotide sequence ID" value="NZ_CP017637.1"/>
</dbReference>
<protein>
    <submittedName>
        <fullName evidence="7">Bacteriocin maturation radical SAM protein 1</fullName>
    </submittedName>
</protein>
<keyword evidence="2" id="KW-0949">S-adenosyl-L-methionine</keyword>
<proteinExistence type="predicted"/>
<dbReference type="SFLD" id="SFLDG01082">
    <property type="entry name" value="B12-binding_domain_containing"/>
    <property type="match status" value="1"/>
</dbReference>
<feature type="domain" description="B12-binding" evidence="6">
    <location>
        <begin position="72"/>
        <end position="207"/>
    </location>
</feature>
<dbReference type="Gene3D" id="3.40.50.280">
    <property type="entry name" value="Cobalamin-binding domain"/>
    <property type="match status" value="1"/>
</dbReference>
<evidence type="ECO:0000259" key="6">
    <source>
        <dbReference type="PROSITE" id="PS51332"/>
    </source>
</evidence>
<keyword evidence="3" id="KW-0479">Metal-binding</keyword>
<name>A0A1L3FKZ6_BRAJP</name>
<dbReference type="GO" id="GO:0046872">
    <property type="term" value="F:metal ion binding"/>
    <property type="evidence" value="ECO:0007669"/>
    <property type="project" value="UniProtKB-KW"/>
</dbReference>
<gene>
    <name evidence="7" type="ORF">BKD09_37190</name>
</gene>
<reference evidence="7 8" key="1">
    <citation type="submission" date="2016-11" db="EMBL/GenBank/DDBJ databases">
        <title>Complete Genome Sequence of Bradyrhizobium sp. strain J5, an isolated from soybean nodule in Hokkaido.</title>
        <authorList>
            <person name="Kanehara K."/>
        </authorList>
    </citation>
    <scope>NUCLEOTIDE SEQUENCE [LARGE SCALE GENOMIC DNA]</scope>
    <source>
        <strain evidence="7 8">J5</strain>
    </source>
</reference>
<dbReference type="EMBL" id="CP017637">
    <property type="protein sequence ID" value="APG14003.1"/>
    <property type="molecule type" value="Genomic_DNA"/>
</dbReference>
<dbReference type="SFLD" id="SFLDS00029">
    <property type="entry name" value="Radical_SAM"/>
    <property type="match status" value="1"/>
</dbReference>
<sequence>MSVDVFFCSAPVMSVVRPSAALGLLQALLRQKGIRAETLYLNLLFADRIGLDLNEQLAEKLPSHLLAGDWLFGDCLGTRPGRPQAQRHLSELSAAIERKGLDQLYEIRRNLIPSFVAEAADRLLERTPKIIGFTSMFEQTAASLAIAAAVKARDPSVVVCFGGANCHGPMGAVLLKNFAQIDYVFNGEADTVFGPAVEAILRGEEPRGLPGCLSRDQPAAGAAAGPTAMDALPIPDYADYFAQLPWMSEAARVRPSIPFESSRGCWWGQKHHCTFCGLNGEGMAFRAKSAPRVLSEIEALHAEFGIGRFAATDNILGMSHIEGVLGRLAERPAHGFRFFYEIKANMDEAQLEKLALAGTVWLQPGIESLSDPVLHLMRKGVSALLNLRLLRNCRELGVGLVWSILYGFPGEPRDAYDAVAKMVPLLEHLQPPVGCGRIRLDRFSPNFERAAEIGFRNVTPMPAYGAIYDVPDEDLFDLAYFFEGDAPDAAREQDLVSLKAASAAWRARWFDQPFAPQLTMTAVGTAHLVSDTRACALQPFYCPTPAEIAVLNLLRNPCTGPSVIEQLADRLDAASVEAALDAILARRLAIEIDGRVLSLVTEAGREIFDADARAEFPLGFVLPRERIALPEADGLLAALTSARDESAGLERVQP</sequence>
<organism evidence="7 8">
    <name type="scientific">Bradyrhizobium japonicum</name>
    <dbReference type="NCBI Taxonomy" id="375"/>
    <lineage>
        <taxon>Bacteria</taxon>
        <taxon>Pseudomonadati</taxon>
        <taxon>Pseudomonadota</taxon>
        <taxon>Alphaproteobacteria</taxon>
        <taxon>Hyphomicrobiales</taxon>
        <taxon>Nitrobacteraceae</taxon>
        <taxon>Bradyrhizobium</taxon>
    </lineage>
</organism>
<keyword evidence="4" id="KW-0408">Iron</keyword>
<dbReference type="AlphaFoldDB" id="A0A1L3FKZ6"/>
<dbReference type="GO" id="GO:0005829">
    <property type="term" value="C:cytosol"/>
    <property type="evidence" value="ECO:0007669"/>
    <property type="project" value="TreeGrafter"/>
</dbReference>
<dbReference type="InterPro" id="IPR006158">
    <property type="entry name" value="Cobalamin-bd"/>
</dbReference>
<evidence type="ECO:0000313" key="7">
    <source>
        <dbReference type="EMBL" id="APG14003.1"/>
    </source>
</evidence>
<dbReference type="InterPro" id="IPR006638">
    <property type="entry name" value="Elp3/MiaA/NifB-like_rSAM"/>
</dbReference>
<dbReference type="InterPro" id="IPR023984">
    <property type="entry name" value="rSAM_ocin_1"/>
</dbReference>
<evidence type="ECO:0000313" key="8">
    <source>
        <dbReference type="Proteomes" id="UP000181962"/>
    </source>
</evidence>
<evidence type="ECO:0000256" key="5">
    <source>
        <dbReference type="ARBA" id="ARBA00023014"/>
    </source>
</evidence>
<dbReference type="Gene3D" id="3.80.30.20">
    <property type="entry name" value="tm_1862 like domain"/>
    <property type="match status" value="1"/>
</dbReference>
<dbReference type="Pfam" id="PF04055">
    <property type="entry name" value="Radical_SAM"/>
    <property type="match status" value="1"/>
</dbReference>
<dbReference type="SUPFAM" id="SSF102114">
    <property type="entry name" value="Radical SAM enzymes"/>
    <property type="match status" value="1"/>
</dbReference>
<dbReference type="Proteomes" id="UP000181962">
    <property type="component" value="Chromosome"/>
</dbReference>
<dbReference type="OrthoDB" id="9801424at2"/>
<dbReference type="GO" id="GO:0031419">
    <property type="term" value="F:cobalamin binding"/>
    <property type="evidence" value="ECO:0007669"/>
    <property type="project" value="InterPro"/>
</dbReference>
<dbReference type="InterPro" id="IPR023404">
    <property type="entry name" value="rSAM_horseshoe"/>
</dbReference>
<dbReference type="InterPro" id="IPR051198">
    <property type="entry name" value="BchE-like"/>
</dbReference>
<evidence type="ECO:0000256" key="1">
    <source>
        <dbReference type="ARBA" id="ARBA00001966"/>
    </source>
</evidence>
<dbReference type="InterPro" id="IPR007197">
    <property type="entry name" value="rSAM"/>
</dbReference>
<evidence type="ECO:0000256" key="2">
    <source>
        <dbReference type="ARBA" id="ARBA00022691"/>
    </source>
</evidence>
<evidence type="ECO:0000256" key="4">
    <source>
        <dbReference type="ARBA" id="ARBA00023004"/>
    </source>
</evidence>
<evidence type="ECO:0000256" key="3">
    <source>
        <dbReference type="ARBA" id="ARBA00022723"/>
    </source>
</evidence>
<dbReference type="NCBIfam" id="TIGR03975">
    <property type="entry name" value="rSAM_ocin_1"/>
    <property type="match status" value="1"/>
</dbReference>
<dbReference type="PROSITE" id="PS51332">
    <property type="entry name" value="B12_BINDING"/>
    <property type="match status" value="1"/>
</dbReference>
<accession>A0A1L3FKZ6</accession>
<dbReference type="SMART" id="SM00729">
    <property type="entry name" value="Elp3"/>
    <property type="match status" value="1"/>
</dbReference>
<dbReference type="GO" id="GO:0051536">
    <property type="term" value="F:iron-sulfur cluster binding"/>
    <property type="evidence" value="ECO:0007669"/>
    <property type="project" value="UniProtKB-KW"/>
</dbReference>
<dbReference type="PANTHER" id="PTHR43409">
    <property type="entry name" value="ANAEROBIC MAGNESIUM-PROTOPORPHYRIN IX MONOMETHYL ESTER CYCLASE-RELATED"/>
    <property type="match status" value="1"/>
</dbReference>
<dbReference type="InterPro" id="IPR058240">
    <property type="entry name" value="rSAM_sf"/>
</dbReference>
<keyword evidence="5" id="KW-0411">Iron-sulfur</keyword>